<name>A0A0E9U502_ANGAN</name>
<reference evidence="1" key="1">
    <citation type="submission" date="2014-11" db="EMBL/GenBank/DDBJ databases">
        <authorList>
            <person name="Amaro Gonzalez C."/>
        </authorList>
    </citation>
    <scope>NUCLEOTIDE SEQUENCE</scope>
</reference>
<sequence>MFKMSALSNMEVCSKP</sequence>
<proteinExistence type="predicted"/>
<reference evidence="1" key="2">
    <citation type="journal article" date="2015" name="Fish Shellfish Immunol.">
        <title>Early steps in the European eel (Anguilla anguilla)-Vibrio vulnificus interaction in the gills: Role of the RtxA13 toxin.</title>
        <authorList>
            <person name="Callol A."/>
            <person name="Pajuelo D."/>
            <person name="Ebbesson L."/>
            <person name="Teles M."/>
            <person name="MacKenzie S."/>
            <person name="Amaro C."/>
        </authorList>
    </citation>
    <scope>NUCLEOTIDE SEQUENCE</scope>
</reference>
<organism evidence="1">
    <name type="scientific">Anguilla anguilla</name>
    <name type="common">European freshwater eel</name>
    <name type="synonym">Muraena anguilla</name>
    <dbReference type="NCBI Taxonomy" id="7936"/>
    <lineage>
        <taxon>Eukaryota</taxon>
        <taxon>Metazoa</taxon>
        <taxon>Chordata</taxon>
        <taxon>Craniata</taxon>
        <taxon>Vertebrata</taxon>
        <taxon>Euteleostomi</taxon>
        <taxon>Actinopterygii</taxon>
        <taxon>Neopterygii</taxon>
        <taxon>Teleostei</taxon>
        <taxon>Anguilliformes</taxon>
        <taxon>Anguillidae</taxon>
        <taxon>Anguilla</taxon>
    </lineage>
</organism>
<evidence type="ECO:0000313" key="1">
    <source>
        <dbReference type="EMBL" id="JAH60048.1"/>
    </source>
</evidence>
<accession>A0A0E9U502</accession>
<dbReference type="EMBL" id="GBXM01048529">
    <property type="protein sequence ID" value="JAH60048.1"/>
    <property type="molecule type" value="Transcribed_RNA"/>
</dbReference>
<dbReference type="AlphaFoldDB" id="A0A0E9U502"/>
<protein>
    <submittedName>
        <fullName evidence="1">Uncharacterized protein</fullName>
    </submittedName>
</protein>